<dbReference type="EC" id="2.5.1.19" evidence="7"/>
<feature type="binding site" evidence="7">
    <location>
        <position position="168"/>
    </location>
    <ligand>
        <name>3-phosphoshikimate</name>
        <dbReference type="ChEBI" id="CHEBI:145989"/>
    </ligand>
</feature>
<comment type="function">
    <text evidence="7">Catalyzes the transfer of the enolpyruvyl moiety of phosphoenolpyruvate (PEP) to the 5-hydroxyl of shikimate-3-phosphate (S3P) to produce enolpyruvyl shikimate-3-phosphate and inorganic phosphate.</text>
</comment>
<comment type="pathway">
    <text evidence="1 7">Metabolic intermediate biosynthesis; chorismate biosynthesis; chorismate from D-erythrose 4-phosphate and phosphoenolpyruvate: step 6/7.</text>
</comment>
<dbReference type="InterPro" id="IPR036968">
    <property type="entry name" value="Enolpyruvate_Tfrase_sf"/>
</dbReference>
<feature type="binding site" evidence="7">
    <location>
        <position position="31"/>
    </location>
    <ligand>
        <name>3-phosphoshikimate</name>
        <dbReference type="ChEBI" id="CHEBI:145989"/>
    </ligand>
</feature>
<feature type="binding site" evidence="7">
    <location>
        <position position="408"/>
    </location>
    <ligand>
        <name>phosphoenolpyruvate</name>
        <dbReference type="ChEBI" id="CHEBI:58702"/>
    </ligand>
</feature>
<accession>A0ABQ5Q1D3</accession>
<dbReference type="EMBL" id="BSDC01000005">
    <property type="protein sequence ID" value="GLH68432.1"/>
    <property type="molecule type" value="Genomic_DNA"/>
</dbReference>
<evidence type="ECO:0000256" key="6">
    <source>
        <dbReference type="ARBA" id="ARBA00044633"/>
    </source>
</evidence>
<comment type="caution">
    <text evidence="7">Lacks conserved residue(s) required for the propagation of feature annotation.</text>
</comment>
<feature type="binding site" evidence="7">
    <location>
        <position position="95"/>
    </location>
    <ligand>
        <name>phosphoenolpyruvate</name>
        <dbReference type="ChEBI" id="CHEBI:58702"/>
    </ligand>
</feature>
<evidence type="ECO:0000256" key="2">
    <source>
        <dbReference type="ARBA" id="ARBA00009948"/>
    </source>
</evidence>
<dbReference type="PANTHER" id="PTHR21090">
    <property type="entry name" value="AROM/DEHYDROQUINATE SYNTHASE"/>
    <property type="match status" value="1"/>
</dbReference>
<evidence type="ECO:0000313" key="10">
    <source>
        <dbReference type="Proteomes" id="UP001165044"/>
    </source>
</evidence>
<evidence type="ECO:0000256" key="1">
    <source>
        <dbReference type="ARBA" id="ARBA00004811"/>
    </source>
</evidence>
<gene>
    <name evidence="9" type="primary">aroA1</name>
    <name evidence="7" type="synonym">aroA</name>
    <name evidence="9" type="ORF">GETHED_27960</name>
</gene>
<name>A0ABQ5Q1D3_9BACT</name>
<evidence type="ECO:0000259" key="8">
    <source>
        <dbReference type="Pfam" id="PF00275"/>
    </source>
</evidence>
<feature type="binding site" evidence="7">
    <location>
        <position position="384"/>
    </location>
    <ligand>
        <name>phosphoenolpyruvate</name>
        <dbReference type="ChEBI" id="CHEBI:58702"/>
    </ligand>
</feature>
<comment type="subcellular location">
    <subcellularLocation>
        <location evidence="7">Cytoplasm</location>
    </subcellularLocation>
</comment>
<evidence type="ECO:0000256" key="5">
    <source>
        <dbReference type="ARBA" id="ARBA00023141"/>
    </source>
</evidence>
<feature type="binding site" evidence="7">
    <location>
        <position position="26"/>
    </location>
    <ligand>
        <name>3-phosphoshikimate</name>
        <dbReference type="ChEBI" id="CHEBI:145989"/>
    </ligand>
</feature>
<feature type="binding site" evidence="7">
    <location>
        <position position="340"/>
    </location>
    <ligand>
        <name>phosphoenolpyruvate</name>
        <dbReference type="ChEBI" id="CHEBI:58702"/>
    </ligand>
</feature>
<dbReference type="RefSeq" id="WP_285610344.1">
    <property type="nucleotide sequence ID" value="NZ_BSDC01000005.1"/>
</dbReference>
<feature type="binding site" evidence="7">
    <location>
        <position position="26"/>
    </location>
    <ligand>
        <name>phosphoenolpyruvate</name>
        <dbReference type="ChEBI" id="CHEBI:58702"/>
    </ligand>
</feature>
<dbReference type="Gene3D" id="3.65.10.10">
    <property type="entry name" value="Enolpyruvate transferase domain"/>
    <property type="match status" value="2"/>
</dbReference>
<keyword evidence="4 7" id="KW-0808">Transferase</keyword>
<sequence>MLLSLPEDSSLPRGAALHPVRVPGSKSVTNRALLLAALAPGTSRFRGGLEAEDTRWMRRALADLGQGFREAEGTWVIDGGRRPGASGPLWLGASGTTLRFLLPWLALKAEGPVRLEGDPRLFERPLGPLLAPLEALGAAWEPDAGGAWLRPAPAPPATLDLAVDARLSSQFLTGLALTAAALPGGGILRWTAVASPSYLTLTTQWLQRFGCEARLEPGLWSIPGGALAPRDLDLPGDWSGAAAFLAAAAMTGRSLRLGPLDPADAQGDRAMVAILEAAGCGARWVGPDSLELSGPLQRGLDADLTDCPDLGPVLAALAALAPGPSELRGLHTLPLKECDRLDASAELVRWLGGAAEVIGDHTLRVVPGPRPGPRPPFHPRNDHRMAFAAAVGGLLCGGELRDPHCVAKTFPDFWDVWRGMLGC</sequence>
<keyword evidence="7" id="KW-0963">Cytoplasm</keyword>
<feature type="active site" description="Proton acceptor" evidence="7">
    <location>
        <position position="309"/>
    </location>
</feature>
<keyword evidence="5 7" id="KW-0057">Aromatic amino acid biosynthesis</keyword>
<comment type="caution">
    <text evidence="9">The sequence shown here is derived from an EMBL/GenBank/DDBJ whole genome shotgun (WGS) entry which is preliminary data.</text>
</comment>
<comment type="similarity">
    <text evidence="2 7">Belongs to the EPSP synthase family.</text>
</comment>
<dbReference type="PIRSF" id="PIRSF000505">
    <property type="entry name" value="EPSPS"/>
    <property type="match status" value="1"/>
</dbReference>
<proteinExistence type="inferred from homology"/>
<reference evidence="9" key="1">
    <citation type="journal article" date="2023" name="Antonie Van Leeuwenhoek">
        <title>Mesoterricola silvestris gen. nov., sp. nov., Mesoterricola sediminis sp. nov., Geothrix oryzae sp. nov., Geothrix edaphica sp. nov., Geothrix rubra sp. nov., and Geothrix limicola sp. nov., six novel members of Acidobacteriota isolated from soils.</title>
        <authorList>
            <person name="Itoh H."/>
            <person name="Sugisawa Y."/>
            <person name="Mise K."/>
            <person name="Xu Z."/>
            <person name="Kuniyasu M."/>
            <person name="Ushijima N."/>
            <person name="Kawano K."/>
            <person name="Kobayashi E."/>
            <person name="Shiratori Y."/>
            <person name="Masuda Y."/>
            <person name="Senoo K."/>
        </authorList>
    </citation>
    <scope>NUCLEOTIDE SEQUENCE</scope>
    <source>
        <strain evidence="9">Red802</strain>
    </source>
</reference>
<keyword evidence="3 7" id="KW-0028">Amino-acid biosynthesis</keyword>
<dbReference type="InterPro" id="IPR006264">
    <property type="entry name" value="EPSP_synthase"/>
</dbReference>
<feature type="binding site" evidence="7">
    <location>
        <position position="27"/>
    </location>
    <ligand>
        <name>3-phosphoshikimate</name>
        <dbReference type="ChEBI" id="CHEBI:145989"/>
    </ligand>
</feature>
<feature type="binding site" evidence="7">
    <location>
        <position position="169"/>
    </location>
    <ligand>
        <name>3-phosphoshikimate</name>
        <dbReference type="ChEBI" id="CHEBI:145989"/>
    </ligand>
</feature>
<keyword evidence="10" id="KW-1185">Reference proteome</keyword>
<evidence type="ECO:0000256" key="3">
    <source>
        <dbReference type="ARBA" id="ARBA00022605"/>
    </source>
</evidence>
<dbReference type="InterPro" id="IPR013792">
    <property type="entry name" value="RNA3'P_cycl/enolpyr_Trfase_a/b"/>
</dbReference>
<feature type="binding site" evidence="7">
    <location>
        <position position="124"/>
    </location>
    <ligand>
        <name>phosphoenolpyruvate</name>
        <dbReference type="ChEBI" id="CHEBI:58702"/>
    </ligand>
</feature>
<evidence type="ECO:0000256" key="7">
    <source>
        <dbReference type="HAMAP-Rule" id="MF_00210"/>
    </source>
</evidence>
<dbReference type="Proteomes" id="UP001165044">
    <property type="component" value="Unassembled WGS sequence"/>
</dbReference>
<dbReference type="SUPFAM" id="SSF55205">
    <property type="entry name" value="EPT/RTPC-like"/>
    <property type="match status" value="1"/>
</dbReference>
<feature type="binding site" evidence="7">
    <location>
        <position position="195"/>
    </location>
    <ligand>
        <name>3-phosphoshikimate</name>
        <dbReference type="ChEBI" id="CHEBI:145989"/>
    </ligand>
</feature>
<feature type="binding site" evidence="7">
    <location>
        <position position="309"/>
    </location>
    <ligand>
        <name>3-phosphoshikimate</name>
        <dbReference type="ChEBI" id="CHEBI:145989"/>
    </ligand>
</feature>
<dbReference type="HAMAP" id="MF_00210">
    <property type="entry name" value="EPSP_synth"/>
    <property type="match status" value="1"/>
</dbReference>
<evidence type="ECO:0000256" key="4">
    <source>
        <dbReference type="ARBA" id="ARBA00022679"/>
    </source>
</evidence>
<dbReference type="PANTHER" id="PTHR21090:SF5">
    <property type="entry name" value="PENTAFUNCTIONAL AROM POLYPEPTIDE"/>
    <property type="match status" value="1"/>
</dbReference>
<feature type="binding site" evidence="7">
    <location>
        <position position="170"/>
    </location>
    <ligand>
        <name>phosphoenolpyruvate</name>
        <dbReference type="ChEBI" id="CHEBI:58702"/>
    </ligand>
</feature>
<comment type="catalytic activity">
    <reaction evidence="6">
        <text>3-phosphoshikimate + phosphoenolpyruvate = 5-O-(1-carboxyvinyl)-3-phosphoshikimate + phosphate</text>
        <dbReference type="Rhea" id="RHEA:21256"/>
        <dbReference type="ChEBI" id="CHEBI:43474"/>
        <dbReference type="ChEBI" id="CHEBI:57701"/>
        <dbReference type="ChEBI" id="CHEBI:58702"/>
        <dbReference type="ChEBI" id="CHEBI:145989"/>
        <dbReference type="EC" id="2.5.1.19"/>
    </reaction>
    <physiologicalReaction direction="left-to-right" evidence="6">
        <dbReference type="Rhea" id="RHEA:21257"/>
    </physiologicalReaction>
</comment>
<comment type="subunit">
    <text evidence="7">Monomer.</text>
</comment>
<feature type="binding site" evidence="7">
    <location>
        <position position="170"/>
    </location>
    <ligand>
        <name>3-phosphoshikimate</name>
        <dbReference type="ChEBI" id="CHEBI:145989"/>
    </ligand>
</feature>
<organism evidence="9 10">
    <name type="scientific">Geothrix edaphica</name>
    <dbReference type="NCBI Taxonomy" id="2927976"/>
    <lineage>
        <taxon>Bacteria</taxon>
        <taxon>Pseudomonadati</taxon>
        <taxon>Acidobacteriota</taxon>
        <taxon>Holophagae</taxon>
        <taxon>Holophagales</taxon>
        <taxon>Holophagaceae</taxon>
        <taxon>Geothrix</taxon>
    </lineage>
</organism>
<feature type="binding site" evidence="7">
    <location>
        <position position="336"/>
    </location>
    <ligand>
        <name>3-phosphoshikimate</name>
        <dbReference type="ChEBI" id="CHEBI:145989"/>
    </ligand>
</feature>
<evidence type="ECO:0000313" key="9">
    <source>
        <dbReference type="EMBL" id="GLH68432.1"/>
    </source>
</evidence>
<feature type="domain" description="Enolpyruvate transferase" evidence="8">
    <location>
        <begin position="20"/>
        <end position="417"/>
    </location>
</feature>
<dbReference type="Pfam" id="PF00275">
    <property type="entry name" value="EPSP_synthase"/>
    <property type="match status" value="1"/>
</dbReference>
<dbReference type="InterPro" id="IPR001986">
    <property type="entry name" value="Enolpyruvate_Tfrase_dom"/>
</dbReference>
<protein>
    <recommendedName>
        <fullName evidence="7">3-phosphoshikimate 1-carboxyvinyltransferase</fullName>
        <ecNumber evidence="7">2.5.1.19</ecNumber>
    </recommendedName>
    <alternativeName>
        <fullName evidence="7">5-enolpyruvylshikimate-3-phosphate synthase</fullName>
        <shortName evidence="7">EPSP synthase</shortName>
        <shortName evidence="7">EPSPS</shortName>
    </alternativeName>
</protein>